<gene>
    <name evidence="1" type="ORF">SAMN05421684_4017</name>
</gene>
<keyword evidence="2" id="KW-1185">Reference proteome</keyword>
<evidence type="ECO:0000313" key="2">
    <source>
        <dbReference type="Proteomes" id="UP000199632"/>
    </source>
</evidence>
<organism evidence="1 2">
    <name type="scientific">Asanoa ishikariensis</name>
    <dbReference type="NCBI Taxonomy" id="137265"/>
    <lineage>
        <taxon>Bacteria</taxon>
        <taxon>Bacillati</taxon>
        <taxon>Actinomycetota</taxon>
        <taxon>Actinomycetes</taxon>
        <taxon>Micromonosporales</taxon>
        <taxon>Micromonosporaceae</taxon>
        <taxon>Asanoa</taxon>
    </lineage>
</organism>
<dbReference type="RefSeq" id="WP_176984988.1">
    <property type="nucleotide sequence ID" value="NZ_BOND01000021.1"/>
</dbReference>
<name>A0A1H3RMY9_9ACTN</name>
<proteinExistence type="predicted"/>
<sequence length="48" mass="5588">MYENPNILLALAGERHRTMRRTAERRHLALRVARAMRGDRDDGGATRR</sequence>
<dbReference type="Proteomes" id="UP000199632">
    <property type="component" value="Unassembled WGS sequence"/>
</dbReference>
<dbReference type="EMBL" id="FNQB01000002">
    <property type="protein sequence ID" value="SDZ27092.1"/>
    <property type="molecule type" value="Genomic_DNA"/>
</dbReference>
<reference evidence="2" key="1">
    <citation type="submission" date="2016-10" db="EMBL/GenBank/DDBJ databases">
        <authorList>
            <person name="Varghese N."/>
            <person name="Submissions S."/>
        </authorList>
    </citation>
    <scope>NUCLEOTIDE SEQUENCE [LARGE SCALE GENOMIC DNA]</scope>
    <source>
        <strain evidence="2">DSM 44718</strain>
    </source>
</reference>
<evidence type="ECO:0000313" key="1">
    <source>
        <dbReference type="EMBL" id="SDZ27092.1"/>
    </source>
</evidence>
<dbReference type="STRING" id="137265.SAMN05421684_4017"/>
<accession>A0A1H3RMY9</accession>
<dbReference type="AlphaFoldDB" id="A0A1H3RMY9"/>
<protein>
    <submittedName>
        <fullName evidence="1">Uncharacterized protein</fullName>
    </submittedName>
</protein>